<evidence type="ECO:0000313" key="2">
    <source>
        <dbReference type="EMBL" id="OTG18427.1"/>
    </source>
</evidence>
<dbReference type="InParanoid" id="A0A251U4Z6"/>
<reference evidence="1 3" key="1">
    <citation type="journal article" date="2017" name="Nature">
        <title>The sunflower genome provides insights into oil metabolism, flowering and Asterid evolution.</title>
        <authorList>
            <person name="Badouin H."/>
            <person name="Gouzy J."/>
            <person name="Grassa C.J."/>
            <person name="Murat F."/>
            <person name="Staton S.E."/>
            <person name="Cottret L."/>
            <person name="Lelandais-Briere C."/>
            <person name="Owens G.L."/>
            <person name="Carrere S."/>
            <person name="Mayjonade B."/>
            <person name="Legrand L."/>
            <person name="Gill N."/>
            <person name="Kane N.C."/>
            <person name="Bowers J.E."/>
            <person name="Hubner S."/>
            <person name="Bellec A."/>
            <person name="Berard A."/>
            <person name="Berges H."/>
            <person name="Blanchet N."/>
            <person name="Boniface M.C."/>
            <person name="Brunel D."/>
            <person name="Catrice O."/>
            <person name="Chaidir N."/>
            <person name="Claudel C."/>
            <person name="Donnadieu C."/>
            <person name="Faraut T."/>
            <person name="Fievet G."/>
            <person name="Helmstetter N."/>
            <person name="King M."/>
            <person name="Knapp S.J."/>
            <person name="Lai Z."/>
            <person name="Le Paslier M.C."/>
            <person name="Lippi Y."/>
            <person name="Lorenzon L."/>
            <person name="Mandel J.R."/>
            <person name="Marage G."/>
            <person name="Marchand G."/>
            <person name="Marquand E."/>
            <person name="Bret-Mestries E."/>
            <person name="Morien E."/>
            <person name="Nambeesan S."/>
            <person name="Nguyen T."/>
            <person name="Pegot-Espagnet P."/>
            <person name="Pouilly N."/>
            <person name="Raftis F."/>
            <person name="Sallet E."/>
            <person name="Schiex T."/>
            <person name="Thomas J."/>
            <person name="Vandecasteele C."/>
            <person name="Vares D."/>
            <person name="Vear F."/>
            <person name="Vautrin S."/>
            <person name="Crespi M."/>
            <person name="Mangin B."/>
            <person name="Burke J.M."/>
            <person name="Salse J."/>
            <person name="Munos S."/>
            <person name="Vincourt P."/>
            <person name="Rieseberg L.H."/>
            <person name="Langlade N.B."/>
        </authorList>
    </citation>
    <scope>NUCLEOTIDE SEQUENCE [LARGE SCALE GENOMIC DNA]</scope>
    <source>
        <strain evidence="3">cv. SF193</strain>
        <tissue evidence="1">Leaves</tissue>
    </source>
</reference>
<evidence type="ECO:0000313" key="3">
    <source>
        <dbReference type="Proteomes" id="UP000215914"/>
    </source>
</evidence>
<dbReference type="EMBL" id="MNCJ02000323">
    <property type="protein sequence ID" value="KAF5795107.1"/>
    <property type="molecule type" value="Genomic_DNA"/>
</dbReference>
<gene>
    <name evidence="2" type="ORF">HannXRQ_Chr08g0222981</name>
    <name evidence="1" type="ORF">HanXRQr2_Chr08g0335831</name>
</gene>
<accession>A0A251U4Z6</accession>
<dbReference type="Gramene" id="mRNA:HanXRQr2_Chr08g0335831">
    <property type="protein sequence ID" value="mRNA:HanXRQr2_Chr08g0335831"/>
    <property type="gene ID" value="HanXRQr2_Chr08g0335831"/>
</dbReference>
<evidence type="ECO:0000313" key="1">
    <source>
        <dbReference type="EMBL" id="KAF5795107.1"/>
    </source>
</evidence>
<sequence length="63" mass="7677">MGFRRKRKKLKEFSGDMKFWNHDVFLSFKDKIHSGCENRQNYSVGIKCFPILRSRICIWVWAH</sequence>
<reference evidence="1" key="3">
    <citation type="submission" date="2020-06" db="EMBL/GenBank/DDBJ databases">
        <title>Helianthus annuus Genome sequencing and assembly Release 2.</title>
        <authorList>
            <person name="Gouzy J."/>
            <person name="Langlade N."/>
            <person name="Munos S."/>
        </authorList>
    </citation>
    <scope>NUCLEOTIDE SEQUENCE</scope>
    <source>
        <tissue evidence="1">Leaves</tissue>
    </source>
</reference>
<reference evidence="2" key="2">
    <citation type="submission" date="2017-02" db="EMBL/GenBank/DDBJ databases">
        <title>Sunflower complete genome.</title>
        <authorList>
            <person name="Langlade N."/>
            <person name="Munos S."/>
        </authorList>
    </citation>
    <scope>NUCLEOTIDE SEQUENCE [LARGE SCALE GENOMIC DNA]</scope>
    <source>
        <tissue evidence="2">Leaves</tissue>
    </source>
</reference>
<protein>
    <submittedName>
        <fullName evidence="2">Uncharacterized protein</fullName>
    </submittedName>
</protein>
<organism evidence="2 3">
    <name type="scientific">Helianthus annuus</name>
    <name type="common">Common sunflower</name>
    <dbReference type="NCBI Taxonomy" id="4232"/>
    <lineage>
        <taxon>Eukaryota</taxon>
        <taxon>Viridiplantae</taxon>
        <taxon>Streptophyta</taxon>
        <taxon>Embryophyta</taxon>
        <taxon>Tracheophyta</taxon>
        <taxon>Spermatophyta</taxon>
        <taxon>Magnoliopsida</taxon>
        <taxon>eudicotyledons</taxon>
        <taxon>Gunneridae</taxon>
        <taxon>Pentapetalae</taxon>
        <taxon>asterids</taxon>
        <taxon>campanulids</taxon>
        <taxon>Asterales</taxon>
        <taxon>Asteraceae</taxon>
        <taxon>Asteroideae</taxon>
        <taxon>Heliantheae alliance</taxon>
        <taxon>Heliantheae</taxon>
        <taxon>Helianthus</taxon>
    </lineage>
</organism>
<dbReference type="AlphaFoldDB" id="A0A251U4Z6"/>
<dbReference type="Proteomes" id="UP000215914">
    <property type="component" value="Chromosome 8"/>
</dbReference>
<dbReference type="EMBL" id="CM007897">
    <property type="protein sequence ID" value="OTG18427.1"/>
    <property type="molecule type" value="Genomic_DNA"/>
</dbReference>
<name>A0A251U4Z6_HELAN</name>
<proteinExistence type="predicted"/>
<keyword evidence="3" id="KW-1185">Reference proteome</keyword>